<feature type="region of interest" description="Disordered" evidence="1">
    <location>
        <begin position="604"/>
        <end position="695"/>
    </location>
</feature>
<feature type="domain" description="Right handed beta helix" evidence="3">
    <location>
        <begin position="234"/>
        <end position="356"/>
    </location>
</feature>
<evidence type="ECO:0000259" key="3">
    <source>
        <dbReference type="Pfam" id="PF13229"/>
    </source>
</evidence>
<sequence length="695" mass="72408">MHVLIGATLNVALLFMAGLTAGALGQAQTRFPPAPAHFIPDGAPFTLPTAPLRDIYVDSARGDDSRSGATPAAALRTVSEAWRRVPLGRLPAGGGVRIVLQPGAWGQDAVPEYWEGRWGSPDAPIIITSQAYLHSHLQPNTTTTTSSQPQQQQGSSPQDVQPQPQPPPQPPGAPQQVAASATIARVNMFNVSGVYLLGFTIADPGDAFHCERCVGLHLRHMRVLADQSSAWEIVKLNQCAGVFVEGCSVAGAGDNAIDMVAVQYGHVTDCDVHSANWCMYLKGGSAYFRIERNFIHHCGESGFAAGQGTGLQYMVEPWVQYEVYDLHVVNNVISDVWGAGLGVYGGLHVLMAHNTLLRVGSRSHAVEFNTGSRVCDPDDAAPRCRALRRGPYGAWGPVSVADNPPNDRGVAIPSRDVIFVNNLIANPGDNATQWQHIQVMRPQPAEGGVPGPSARADEGLVIAGNIFWDGGNDKALGVEDPEGLDCPQQPLAPGEAAPPGCRVAQLLRDNVWSGPGAAPEWAGGAAAEGRDSPAAAEQLAAAVWAAGGLALRRGSAGAAAAARVLVAPLPQLPPWPAEQLAPPGAAAVAPVVADVTGRQRGGGYDAPGAFALGGAPAAAPSPSPRPTASPRASPAPVPSPMPVPVPSPRASPKPSPTPAPVPSPSPSPSPKPAPSPKRRTKHKKSPRPKKTNRRQ</sequence>
<dbReference type="InterPro" id="IPR012334">
    <property type="entry name" value="Pectin_lyas_fold"/>
</dbReference>
<dbReference type="Gene3D" id="2.160.20.10">
    <property type="entry name" value="Single-stranded right-handed beta-helix, Pectin lyase-like"/>
    <property type="match status" value="1"/>
</dbReference>
<dbReference type="EMBL" id="JAEHOD010000033">
    <property type="protein sequence ID" value="KAG2442216.1"/>
    <property type="molecule type" value="Genomic_DNA"/>
</dbReference>
<reference evidence="4" key="1">
    <citation type="journal article" date="2020" name="bioRxiv">
        <title>Comparative genomics of Chlamydomonas.</title>
        <authorList>
            <person name="Craig R.J."/>
            <person name="Hasan A.R."/>
            <person name="Ness R.W."/>
            <person name="Keightley P.D."/>
        </authorList>
    </citation>
    <scope>NUCLEOTIDE SEQUENCE</scope>
    <source>
        <strain evidence="4">CCAP 11/173</strain>
    </source>
</reference>
<dbReference type="OrthoDB" id="538203at2759"/>
<evidence type="ECO:0000313" key="5">
    <source>
        <dbReference type="Proteomes" id="UP000613740"/>
    </source>
</evidence>
<organism evidence="4 5">
    <name type="scientific">Chlamydomonas schloesseri</name>
    <dbReference type="NCBI Taxonomy" id="2026947"/>
    <lineage>
        <taxon>Eukaryota</taxon>
        <taxon>Viridiplantae</taxon>
        <taxon>Chlorophyta</taxon>
        <taxon>core chlorophytes</taxon>
        <taxon>Chlorophyceae</taxon>
        <taxon>CS clade</taxon>
        <taxon>Chlamydomonadales</taxon>
        <taxon>Chlamydomonadaceae</taxon>
        <taxon>Chlamydomonas</taxon>
    </lineage>
</organism>
<evidence type="ECO:0000313" key="4">
    <source>
        <dbReference type="EMBL" id="KAG2442216.1"/>
    </source>
</evidence>
<feature type="compositionally biased region" description="Pro residues" evidence="1">
    <location>
        <begin position="163"/>
        <end position="173"/>
    </location>
</feature>
<dbReference type="InterPro" id="IPR006626">
    <property type="entry name" value="PbH1"/>
</dbReference>
<gene>
    <name evidence="4" type="ORF">HYH02_009700</name>
</gene>
<protein>
    <recommendedName>
        <fullName evidence="3">Right handed beta helix domain-containing protein</fullName>
    </recommendedName>
</protein>
<dbReference type="InterPro" id="IPR011050">
    <property type="entry name" value="Pectin_lyase_fold/virulence"/>
</dbReference>
<keyword evidence="2" id="KW-0732">Signal</keyword>
<feature type="compositionally biased region" description="Pro residues" evidence="1">
    <location>
        <begin position="619"/>
        <end position="675"/>
    </location>
</feature>
<evidence type="ECO:0000256" key="2">
    <source>
        <dbReference type="SAM" id="SignalP"/>
    </source>
</evidence>
<feature type="chain" id="PRO_5032427787" description="Right handed beta helix domain-containing protein" evidence="2">
    <location>
        <begin position="26"/>
        <end position="695"/>
    </location>
</feature>
<dbReference type="SUPFAM" id="SSF51126">
    <property type="entry name" value="Pectin lyase-like"/>
    <property type="match status" value="1"/>
</dbReference>
<feature type="compositionally biased region" description="Basic residues" evidence="1">
    <location>
        <begin position="676"/>
        <end position="695"/>
    </location>
</feature>
<feature type="region of interest" description="Disordered" evidence="1">
    <location>
        <begin position="139"/>
        <end position="178"/>
    </location>
</feature>
<feature type="compositionally biased region" description="Low complexity" evidence="1">
    <location>
        <begin position="139"/>
        <end position="162"/>
    </location>
</feature>
<feature type="signal peptide" evidence="2">
    <location>
        <begin position="1"/>
        <end position="25"/>
    </location>
</feature>
<keyword evidence="5" id="KW-1185">Reference proteome</keyword>
<dbReference type="AlphaFoldDB" id="A0A835TDS3"/>
<dbReference type="SMART" id="SM00710">
    <property type="entry name" value="PbH1"/>
    <property type="match status" value="7"/>
</dbReference>
<dbReference type="Proteomes" id="UP000613740">
    <property type="component" value="Unassembled WGS sequence"/>
</dbReference>
<accession>A0A835TDS3</accession>
<comment type="caution">
    <text evidence="4">The sequence shown here is derived from an EMBL/GenBank/DDBJ whole genome shotgun (WGS) entry which is preliminary data.</text>
</comment>
<dbReference type="Pfam" id="PF13229">
    <property type="entry name" value="Beta_helix"/>
    <property type="match status" value="1"/>
</dbReference>
<proteinExistence type="predicted"/>
<dbReference type="InterPro" id="IPR039448">
    <property type="entry name" value="Beta_helix"/>
</dbReference>
<evidence type="ECO:0000256" key="1">
    <source>
        <dbReference type="SAM" id="MobiDB-lite"/>
    </source>
</evidence>
<name>A0A835TDS3_9CHLO</name>